<dbReference type="Gene3D" id="3.60.10.10">
    <property type="entry name" value="Endonuclease/exonuclease/phosphatase"/>
    <property type="match status" value="1"/>
</dbReference>
<organism evidence="2 3">
    <name type="scientific">Holothuria leucospilota</name>
    <name type="common">Black long sea cucumber</name>
    <name type="synonym">Mertensiothuria leucospilota</name>
    <dbReference type="NCBI Taxonomy" id="206669"/>
    <lineage>
        <taxon>Eukaryota</taxon>
        <taxon>Metazoa</taxon>
        <taxon>Echinodermata</taxon>
        <taxon>Eleutherozoa</taxon>
        <taxon>Echinozoa</taxon>
        <taxon>Holothuroidea</taxon>
        <taxon>Aspidochirotacea</taxon>
        <taxon>Aspidochirotida</taxon>
        <taxon>Holothuriidae</taxon>
        <taxon>Holothuria</taxon>
    </lineage>
</organism>
<feature type="transmembrane region" description="Helical" evidence="1">
    <location>
        <begin position="130"/>
        <end position="148"/>
    </location>
</feature>
<keyword evidence="1" id="KW-1133">Transmembrane helix</keyword>
<keyword evidence="3" id="KW-1185">Reference proteome</keyword>
<gene>
    <name evidence="2" type="ORF">HOLleu_13675</name>
</gene>
<evidence type="ECO:0000256" key="1">
    <source>
        <dbReference type="SAM" id="Phobius"/>
    </source>
</evidence>
<sequence length="167" mass="19343">MSRGVCILFNPLLDVNIIRWYASLDGRFIVVEVTISGRNFVIVSLYGPNVDDEDFFHKLLLKLNDYPIDSLIIGGDFNFVFNLQLDKQGGLLRTNFNARSKCLELISTFDLIDIWRERNPHKKISVGGQILLRVFAAGLIFFLFHAIWNHRLLIVFFHLAYNRTILL</sequence>
<dbReference type="EMBL" id="JAIZAY010000006">
    <property type="protein sequence ID" value="KAJ8039624.1"/>
    <property type="molecule type" value="Genomic_DNA"/>
</dbReference>
<evidence type="ECO:0000313" key="3">
    <source>
        <dbReference type="Proteomes" id="UP001152320"/>
    </source>
</evidence>
<comment type="caution">
    <text evidence="2">The sequence shown here is derived from an EMBL/GenBank/DDBJ whole genome shotgun (WGS) entry which is preliminary data.</text>
</comment>
<dbReference type="InterPro" id="IPR036691">
    <property type="entry name" value="Endo/exonu/phosph_ase_sf"/>
</dbReference>
<dbReference type="Proteomes" id="UP001152320">
    <property type="component" value="Chromosome 6"/>
</dbReference>
<keyword evidence="1" id="KW-0812">Transmembrane</keyword>
<dbReference type="AlphaFoldDB" id="A0A9Q1C7M1"/>
<evidence type="ECO:0000313" key="2">
    <source>
        <dbReference type="EMBL" id="KAJ8039624.1"/>
    </source>
</evidence>
<proteinExistence type="predicted"/>
<reference evidence="2" key="1">
    <citation type="submission" date="2021-10" db="EMBL/GenBank/DDBJ databases">
        <title>Tropical sea cucumber genome reveals ecological adaptation and Cuvierian tubules defense mechanism.</title>
        <authorList>
            <person name="Chen T."/>
        </authorList>
    </citation>
    <scope>NUCLEOTIDE SEQUENCE</scope>
    <source>
        <strain evidence="2">Nanhai2018</strain>
        <tissue evidence="2">Muscle</tissue>
    </source>
</reference>
<protein>
    <recommendedName>
        <fullName evidence="4">Endonuclease/exonuclease/phosphatase domain-containing protein</fullName>
    </recommendedName>
</protein>
<name>A0A9Q1C7M1_HOLLE</name>
<keyword evidence="1" id="KW-0472">Membrane</keyword>
<dbReference type="OrthoDB" id="8961218at2759"/>
<evidence type="ECO:0008006" key="4">
    <source>
        <dbReference type="Google" id="ProtNLM"/>
    </source>
</evidence>
<dbReference type="SUPFAM" id="SSF56219">
    <property type="entry name" value="DNase I-like"/>
    <property type="match status" value="1"/>
</dbReference>
<accession>A0A9Q1C7M1</accession>